<keyword evidence="5" id="KW-1133">Transmembrane helix</keyword>
<keyword evidence="13" id="KW-1185">Reference proteome</keyword>
<feature type="domain" description="Receptor ligand binding region" evidence="11">
    <location>
        <begin position="27"/>
        <end position="143"/>
    </location>
</feature>
<name>A0AAD7RR97_9TELE</name>
<dbReference type="PRINTS" id="PR00248">
    <property type="entry name" value="GPCRMGR"/>
</dbReference>
<evidence type="ECO:0000256" key="9">
    <source>
        <dbReference type="ARBA" id="ARBA00023180"/>
    </source>
</evidence>
<evidence type="ECO:0000313" key="13">
    <source>
        <dbReference type="Proteomes" id="UP001221898"/>
    </source>
</evidence>
<dbReference type="Proteomes" id="UP001221898">
    <property type="component" value="Unassembled WGS sequence"/>
</dbReference>
<evidence type="ECO:0000256" key="5">
    <source>
        <dbReference type="ARBA" id="ARBA00022989"/>
    </source>
</evidence>
<dbReference type="PANTHER" id="PTHR24061">
    <property type="entry name" value="CALCIUM-SENSING RECEPTOR-RELATED"/>
    <property type="match status" value="1"/>
</dbReference>
<keyword evidence="8" id="KW-0675">Receptor</keyword>
<evidence type="ECO:0000256" key="2">
    <source>
        <dbReference type="ARBA" id="ARBA00022475"/>
    </source>
</evidence>
<dbReference type="FunFam" id="2.10.50.30:FF:000004">
    <property type="entry name" value="Taste receptor type 1 member 3-like protein"/>
    <property type="match status" value="1"/>
</dbReference>
<keyword evidence="6" id="KW-0297">G-protein coupled receptor</keyword>
<evidence type="ECO:0000259" key="11">
    <source>
        <dbReference type="Pfam" id="PF01094"/>
    </source>
</evidence>
<keyword evidence="3" id="KW-0812">Transmembrane</keyword>
<evidence type="ECO:0000256" key="4">
    <source>
        <dbReference type="ARBA" id="ARBA00022729"/>
    </source>
</evidence>
<evidence type="ECO:0000256" key="8">
    <source>
        <dbReference type="ARBA" id="ARBA00023170"/>
    </source>
</evidence>
<evidence type="ECO:0000313" key="12">
    <source>
        <dbReference type="EMBL" id="KAJ8388924.1"/>
    </source>
</evidence>
<keyword evidence="10" id="KW-0807">Transducer</keyword>
<dbReference type="Pfam" id="PF01094">
    <property type="entry name" value="ANF_receptor"/>
    <property type="match status" value="1"/>
</dbReference>
<dbReference type="Gene3D" id="3.40.50.2300">
    <property type="match status" value="1"/>
</dbReference>
<comment type="subcellular location">
    <subcellularLocation>
        <location evidence="1">Cell membrane</location>
        <topology evidence="1">Multi-pass membrane protein</topology>
    </subcellularLocation>
</comment>
<keyword evidence="7" id="KW-0472">Membrane</keyword>
<organism evidence="12 13">
    <name type="scientific">Aldrovandia affinis</name>
    <dbReference type="NCBI Taxonomy" id="143900"/>
    <lineage>
        <taxon>Eukaryota</taxon>
        <taxon>Metazoa</taxon>
        <taxon>Chordata</taxon>
        <taxon>Craniata</taxon>
        <taxon>Vertebrata</taxon>
        <taxon>Euteleostomi</taxon>
        <taxon>Actinopterygii</taxon>
        <taxon>Neopterygii</taxon>
        <taxon>Teleostei</taxon>
        <taxon>Notacanthiformes</taxon>
        <taxon>Halosauridae</taxon>
        <taxon>Aldrovandia</taxon>
    </lineage>
</organism>
<keyword evidence="4" id="KW-0732">Signal</keyword>
<proteinExistence type="predicted"/>
<protein>
    <recommendedName>
        <fullName evidence="11">Receptor ligand binding region domain-containing protein</fullName>
    </recommendedName>
</protein>
<gene>
    <name evidence="12" type="ORF">AAFF_G00124850</name>
</gene>
<keyword evidence="9" id="KW-0325">Glycoprotein</keyword>
<dbReference type="InterPro" id="IPR000337">
    <property type="entry name" value="GPCR_3"/>
</dbReference>
<sequence>MHYAPRNFPVALECDALPLSTVGYQLLQVMRFAVEEINNSTSILPDVSLGYDIFDHCSAIEIFPSVFELLSNKGAIEMIPNTDYQPKVISVLGPFGSSESITVAPLFMVQLVAMVNFGASTSTLSDKVAFPSFLRTVTSNRDQLFKEIKKSDFTLLDHQIKFDKNGDPPSRYNIVFWNLASSSPFQHIGSYHTNPTVHLHINDSLIRWHTNGTIPVSRCSEECEKGSARRPYGIFKCCFECDVCPNGTYINTSGRKNPLFT</sequence>
<dbReference type="InterPro" id="IPR028082">
    <property type="entry name" value="Peripla_BP_I"/>
</dbReference>
<evidence type="ECO:0000256" key="6">
    <source>
        <dbReference type="ARBA" id="ARBA00023040"/>
    </source>
</evidence>
<accession>A0AAD7RR97</accession>
<reference evidence="12" key="1">
    <citation type="journal article" date="2023" name="Science">
        <title>Genome structures resolve the early diversification of teleost fishes.</title>
        <authorList>
            <person name="Parey E."/>
            <person name="Louis A."/>
            <person name="Montfort J."/>
            <person name="Bouchez O."/>
            <person name="Roques C."/>
            <person name="Iampietro C."/>
            <person name="Lluch J."/>
            <person name="Castinel A."/>
            <person name="Donnadieu C."/>
            <person name="Desvignes T."/>
            <person name="Floi Bucao C."/>
            <person name="Jouanno E."/>
            <person name="Wen M."/>
            <person name="Mejri S."/>
            <person name="Dirks R."/>
            <person name="Jansen H."/>
            <person name="Henkel C."/>
            <person name="Chen W.J."/>
            <person name="Zahm M."/>
            <person name="Cabau C."/>
            <person name="Klopp C."/>
            <person name="Thompson A.W."/>
            <person name="Robinson-Rechavi M."/>
            <person name="Braasch I."/>
            <person name="Lecointre G."/>
            <person name="Bobe J."/>
            <person name="Postlethwait J.H."/>
            <person name="Berthelot C."/>
            <person name="Roest Crollius H."/>
            <person name="Guiguen Y."/>
        </authorList>
    </citation>
    <scope>NUCLEOTIDE SEQUENCE</scope>
    <source>
        <strain evidence="12">NC1722</strain>
    </source>
</reference>
<dbReference type="AlphaFoldDB" id="A0AAD7RR97"/>
<evidence type="ECO:0000256" key="3">
    <source>
        <dbReference type="ARBA" id="ARBA00022692"/>
    </source>
</evidence>
<dbReference type="InterPro" id="IPR001828">
    <property type="entry name" value="ANF_lig-bd_rcpt"/>
</dbReference>
<dbReference type="InterPro" id="IPR038550">
    <property type="entry name" value="GPCR_3_9-Cys_sf"/>
</dbReference>
<evidence type="ECO:0000256" key="7">
    <source>
        <dbReference type="ARBA" id="ARBA00023136"/>
    </source>
</evidence>
<dbReference type="PANTHER" id="PTHR24061:SF441">
    <property type="entry name" value="TASTE RECEPTOR TYPE 1 MEMBER 2B-RELATED"/>
    <property type="match status" value="1"/>
</dbReference>
<dbReference type="GO" id="GO:0005886">
    <property type="term" value="C:plasma membrane"/>
    <property type="evidence" value="ECO:0007669"/>
    <property type="project" value="UniProtKB-SubCell"/>
</dbReference>
<keyword evidence="2" id="KW-1003">Cell membrane</keyword>
<evidence type="ECO:0000256" key="1">
    <source>
        <dbReference type="ARBA" id="ARBA00004651"/>
    </source>
</evidence>
<comment type="caution">
    <text evidence="12">The sequence shown here is derived from an EMBL/GenBank/DDBJ whole genome shotgun (WGS) entry which is preliminary data.</text>
</comment>
<dbReference type="GO" id="GO:0004930">
    <property type="term" value="F:G protein-coupled receptor activity"/>
    <property type="evidence" value="ECO:0007669"/>
    <property type="project" value="UniProtKB-KW"/>
</dbReference>
<dbReference type="EMBL" id="JAINUG010000188">
    <property type="protein sequence ID" value="KAJ8388924.1"/>
    <property type="molecule type" value="Genomic_DNA"/>
</dbReference>
<evidence type="ECO:0000256" key="10">
    <source>
        <dbReference type="ARBA" id="ARBA00023224"/>
    </source>
</evidence>
<dbReference type="InterPro" id="IPR000068">
    <property type="entry name" value="GPCR_3_Ca_sens_rcpt-rel"/>
</dbReference>
<dbReference type="Gene3D" id="2.10.50.30">
    <property type="entry name" value="GPCR, family 3, nine cysteines domain"/>
    <property type="match status" value="1"/>
</dbReference>
<dbReference type="SUPFAM" id="SSF53822">
    <property type="entry name" value="Periplasmic binding protein-like I"/>
    <property type="match status" value="2"/>
</dbReference>